<organism evidence="2 3">
    <name type="scientific">Caenorhabditis remanei</name>
    <name type="common">Caenorhabditis vulgaris</name>
    <dbReference type="NCBI Taxonomy" id="31234"/>
    <lineage>
        <taxon>Eukaryota</taxon>
        <taxon>Metazoa</taxon>
        <taxon>Ecdysozoa</taxon>
        <taxon>Nematoda</taxon>
        <taxon>Chromadorea</taxon>
        <taxon>Rhabditida</taxon>
        <taxon>Rhabditina</taxon>
        <taxon>Rhabditomorpha</taxon>
        <taxon>Rhabditoidea</taxon>
        <taxon>Rhabditidae</taxon>
        <taxon>Peloderinae</taxon>
        <taxon>Caenorhabditis</taxon>
    </lineage>
</organism>
<dbReference type="GeneID" id="78773853"/>
<dbReference type="AlphaFoldDB" id="A0A6A5HD93"/>
<feature type="chain" id="PRO_5025552933" evidence="1">
    <location>
        <begin position="19"/>
        <end position="137"/>
    </location>
</feature>
<reference evidence="2 3" key="1">
    <citation type="submission" date="2019-12" db="EMBL/GenBank/DDBJ databases">
        <title>Chromosome-level assembly of the Caenorhabditis remanei genome.</title>
        <authorList>
            <person name="Teterina A.A."/>
            <person name="Willis J.H."/>
            <person name="Phillips P.C."/>
        </authorList>
    </citation>
    <scope>NUCLEOTIDE SEQUENCE [LARGE SCALE GENOMIC DNA]</scope>
    <source>
        <strain evidence="2 3">PX506</strain>
        <tissue evidence="2">Whole organism</tissue>
    </source>
</reference>
<feature type="signal peptide" evidence="1">
    <location>
        <begin position="1"/>
        <end position="18"/>
    </location>
</feature>
<accession>A0A6A5HD93</accession>
<dbReference type="CTD" id="78773853"/>
<dbReference type="Proteomes" id="UP000483820">
    <property type="component" value="Chromosome II"/>
</dbReference>
<evidence type="ECO:0000256" key="1">
    <source>
        <dbReference type="SAM" id="SignalP"/>
    </source>
</evidence>
<proteinExistence type="predicted"/>
<name>A0A6A5HD93_CAERE</name>
<keyword evidence="1" id="KW-0732">Signal</keyword>
<protein>
    <submittedName>
        <fullName evidence="2">Uncharacterized protein</fullName>
    </submittedName>
</protein>
<sequence>MKLLIVILLLAVISLASAESEPVEHILQGENLQYPLYNEKAIGFKRQIVEGSMESQFYYLCEKTKGEKKKNCGSWVDEKGNKIASATLKVTFKGIEATFIKLSTKDQGRYYVISEKPKEELGYLRVNVLTPAPLPKQ</sequence>
<dbReference type="RefSeq" id="XP_053588780.1">
    <property type="nucleotide sequence ID" value="XM_053724586.1"/>
</dbReference>
<evidence type="ECO:0000313" key="3">
    <source>
        <dbReference type="Proteomes" id="UP000483820"/>
    </source>
</evidence>
<dbReference type="PANTHER" id="PTHR35182">
    <property type="entry name" value="PROTEIN CBG13762"/>
    <property type="match status" value="1"/>
</dbReference>
<comment type="caution">
    <text evidence="2">The sequence shown here is derived from an EMBL/GenBank/DDBJ whole genome shotgun (WGS) entry which is preliminary data.</text>
</comment>
<evidence type="ECO:0000313" key="2">
    <source>
        <dbReference type="EMBL" id="KAF1764343.1"/>
    </source>
</evidence>
<dbReference type="EMBL" id="WUAV01000002">
    <property type="protein sequence ID" value="KAF1764343.1"/>
    <property type="molecule type" value="Genomic_DNA"/>
</dbReference>
<gene>
    <name evidence="2" type="ORF">GCK72_004290</name>
</gene>
<dbReference type="KEGG" id="crq:GCK72_004290"/>
<dbReference type="PANTHER" id="PTHR35182:SF2">
    <property type="entry name" value="CONSERVED DOMAIN PROTEIN-RELATED"/>
    <property type="match status" value="1"/>
</dbReference>